<evidence type="ECO:0000256" key="2">
    <source>
        <dbReference type="ARBA" id="ARBA00012224"/>
    </source>
</evidence>
<dbReference type="PANTHER" id="PTHR43525:SF1">
    <property type="entry name" value="PROTEIN MALY"/>
    <property type="match status" value="1"/>
</dbReference>
<dbReference type="Gene3D" id="3.40.640.10">
    <property type="entry name" value="Type I PLP-dependent aspartate aminotransferase-like (Major domain)"/>
    <property type="match status" value="1"/>
</dbReference>
<dbReference type="RefSeq" id="WP_187254668.1">
    <property type="nucleotide sequence ID" value="NZ_CP144914.1"/>
</dbReference>
<dbReference type="InterPro" id="IPR051798">
    <property type="entry name" value="Class-II_PLP-Dep_Aminotrans"/>
</dbReference>
<comment type="similarity">
    <text evidence="5">Belongs to the class-II pyridoxal-phosphate-dependent aminotransferase family. MalY/PatB cystathionine beta-lyase subfamily.</text>
</comment>
<dbReference type="EMBL" id="CP144914">
    <property type="protein sequence ID" value="WWD80594.1"/>
    <property type="molecule type" value="Genomic_DNA"/>
</dbReference>
<evidence type="ECO:0000313" key="8">
    <source>
        <dbReference type="Proteomes" id="UP000321816"/>
    </source>
</evidence>
<organism evidence="7 8">
    <name type="scientific">Alkalicoccus halolimnae</name>
    <dbReference type="NCBI Taxonomy" id="1667239"/>
    <lineage>
        <taxon>Bacteria</taxon>
        <taxon>Bacillati</taxon>
        <taxon>Bacillota</taxon>
        <taxon>Bacilli</taxon>
        <taxon>Bacillales</taxon>
        <taxon>Bacillaceae</taxon>
        <taxon>Alkalicoccus</taxon>
    </lineage>
</organism>
<dbReference type="GO" id="GO:0030170">
    <property type="term" value="F:pyridoxal phosphate binding"/>
    <property type="evidence" value="ECO:0007669"/>
    <property type="project" value="InterPro"/>
</dbReference>
<comment type="cofactor">
    <cofactor evidence="1">
        <name>pyridoxal 5'-phosphate</name>
        <dbReference type="ChEBI" id="CHEBI:597326"/>
    </cofactor>
</comment>
<reference evidence="7 8" key="1">
    <citation type="submission" date="2024-01" db="EMBL/GenBank/DDBJ databases">
        <title>Complete Genome Sequence of Alkalicoccus halolimnae BZ-SZ-XJ29T, a Moderately Halophilic Bacterium Isolated from a Salt Lake.</title>
        <authorList>
            <person name="Zhao B."/>
        </authorList>
    </citation>
    <scope>NUCLEOTIDE SEQUENCE [LARGE SCALE GENOMIC DNA]</scope>
    <source>
        <strain evidence="7 8">BZ-SZ-XJ29</strain>
    </source>
</reference>
<protein>
    <recommendedName>
        <fullName evidence="2">cysteine-S-conjugate beta-lyase</fullName>
        <ecNumber evidence="2">4.4.1.13</ecNumber>
    </recommendedName>
</protein>
<dbReference type="EC" id="4.4.1.13" evidence="2"/>
<dbReference type="InterPro" id="IPR015424">
    <property type="entry name" value="PyrdxlP-dep_Trfase"/>
</dbReference>
<dbReference type="Gene3D" id="3.90.1150.10">
    <property type="entry name" value="Aspartate Aminotransferase, domain 1"/>
    <property type="match status" value="1"/>
</dbReference>
<dbReference type="NCBIfam" id="TIGR04350">
    <property type="entry name" value="C_S_lyase_PatB"/>
    <property type="match status" value="1"/>
</dbReference>
<dbReference type="InterPro" id="IPR027619">
    <property type="entry name" value="C-S_lyase_PatB-like"/>
</dbReference>
<keyword evidence="8" id="KW-1185">Reference proteome</keyword>
<feature type="domain" description="Aminotransferase class I/classII large" evidence="6">
    <location>
        <begin position="42"/>
        <end position="383"/>
    </location>
</feature>
<dbReference type="InterPro" id="IPR015421">
    <property type="entry name" value="PyrdxlP-dep_Trfase_major"/>
</dbReference>
<name>A0AAJ8LXG1_9BACI</name>
<dbReference type="KEGG" id="ahal:FTX54_003225"/>
<dbReference type="SUPFAM" id="SSF53383">
    <property type="entry name" value="PLP-dependent transferases"/>
    <property type="match status" value="1"/>
</dbReference>
<dbReference type="InterPro" id="IPR004839">
    <property type="entry name" value="Aminotransferase_I/II_large"/>
</dbReference>
<dbReference type="AlphaFoldDB" id="A0AAJ8LXG1"/>
<evidence type="ECO:0000256" key="3">
    <source>
        <dbReference type="ARBA" id="ARBA00022898"/>
    </source>
</evidence>
<dbReference type="PANTHER" id="PTHR43525">
    <property type="entry name" value="PROTEIN MALY"/>
    <property type="match status" value="1"/>
</dbReference>
<evidence type="ECO:0000256" key="4">
    <source>
        <dbReference type="ARBA" id="ARBA00023239"/>
    </source>
</evidence>
<proteinExistence type="inferred from homology"/>
<keyword evidence="3" id="KW-0663">Pyridoxal phosphate</keyword>
<dbReference type="GO" id="GO:0047804">
    <property type="term" value="F:cysteine-S-conjugate beta-lyase activity"/>
    <property type="evidence" value="ECO:0007669"/>
    <property type="project" value="UniProtKB-EC"/>
</dbReference>
<evidence type="ECO:0000259" key="6">
    <source>
        <dbReference type="Pfam" id="PF00155"/>
    </source>
</evidence>
<gene>
    <name evidence="7" type="ORF">FTX54_003225</name>
</gene>
<dbReference type="InterPro" id="IPR015422">
    <property type="entry name" value="PyrdxlP-dep_Trfase_small"/>
</dbReference>
<sequence length="392" mass="44733">MQFFQENINRTNTYSVKWDRTKEVFKTDEQVLPMWVADMDFYPPEAVTRSISRRADHGIYGYTYIDEHVKKQIQEWVLRRQGWNIDADWIQFSHGVVPSIAKAVQALTEPGEKVLVQSPVYPPFFSMVKENNRELVNCPLQESGDTYRIDFTALEDALAGGVKMMLLCHPHNPVGRVWTKEELEQIGTLCVKYNVILVSDEIHGDLVFKPHKQIPAASLSPEISKQTITLIAPSKTFNLAGLQASAVITENEEFRKKIEKLDKKNGFFTLNTFGILAMEAAYEEGEAWLEELLVYLEENVQLVESFLKEELPHVKIFKPEATYLLWIDCRETGLSDTALNKKLLETGKLAMNPGTSFGEGGSGFMRMNIACPKETVQEGLERLKRALKDEHR</sequence>
<accession>A0AAJ8LXG1</accession>
<keyword evidence="4 7" id="KW-0456">Lyase</keyword>
<dbReference type="Pfam" id="PF00155">
    <property type="entry name" value="Aminotran_1_2"/>
    <property type="match status" value="1"/>
</dbReference>
<dbReference type="Proteomes" id="UP000321816">
    <property type="component" value="Chromosome"/>
</dbReference>
<dbReference type="CDD" id="cd00609">
    <property type="entry name" value="AAT_like"/>
    <property type="match status" value="1"/>
</dbReference>
<evidence type="ECO:0000256" key="5">
    <source>
        <dbReference type="ARBA" id="ARBA00037974"/>
    </source>
</evidence>
<evidence type="ECO:0000256" key="1">
    <source>
        <dbReference type="ARBA" id="ARBA00001933"/>
    </source>
</evidence>
<evidence type="ECO:0000313" key="7">
    <source>
        <dbReference type="EMBL" id="WWD80594.1"/>
    </source>
</evidence>